<gene>
    <name evidence="1" type="ORF">OSJNBa0095C07.14</name>
</gene>
<proteinExistence type="predicted"/>
<dbReference type="EMBL" id="AC077693">
    <property type="protein sequence ID" value="AAL86475.1"/>
    <property type="molecule type" value="Genomic_DNA"/>
</dbReference>
<name>Q7G1P8_ORYSJ</name>
<reference evidence="2" key="2">
    <citation type="journal article" date="2008" name="Nucleic Acids Res.">
        <title>The rice annotation project database (RAP-DB): 2008 update.</title>
        <authorList>
            <consortium name="The rice annotation project (RAP)"/>
        </authorList>
    </citation>
    <scope>GENOME REANNOTATION</scope>
    <source>
        <strain evidence="2">cv. Nipponbare</strain>
    </source>
</reference>
<dbReference type="Proteomes" id="UP000000763">
    <property type="component" value="Chromosome 10"/>
</dbReference>
<protein>
    <submittedName>
        <fullName evidence="1">Uncharacterized protein</fullName>
    </submittedName>
</protein>
<organism evidence="1 2">
    <name type="scientific">Oryza sativa subsp. japonica</name>
    <name type="common">Rice</name>
    <dbReference type="NCBI Taxonomy" id="39947"/>
    <lineage>
        <taxon>Eukaryota</taxon>
        <taxon>Viridiplantae</taxon>
        <taxon>Streptophyta</taxon>
        <taxon>Embryophyta</taxon>
        <taxon>Tracheophyta</taxon>
        <taxon>Spermatophyta</taxon>
        <taxon>Magnoliopsida</taxon>
        <taxon>Liliopsida</taxon>
        <taxon>Poales</taxon>
        <taxon>Poaceae</taxon>
        <taxon>BOP clade</taxon>
        <taxon>Oryzoideae</taxon>
        <taxon>Oryzeae</taxon>
        <taxon>Oryzinae</taxon>
        <taxon>Oryza</taxon>
        <taxon>Oryza sativa</taxon>
    </lineage>
</organism>
<reference evidence="2" key="1">
    <citation type="journal article" date="2005" name="Nature">
        <title>The map-based sequence of the rice genome.</title>
        <authorList>
            <consortium name="International rice genome sequencing project (IRGSP)"/>
            <person name="Matsumoto T."/>
            <person name="Wu J."/>
            <person name="Kanamori H."/>
            <person name="Katayose Y."/>
            <person name="Fujisawa M."/>
            <person name="Namiki N."/>
            <person name="Mizuno H."/>
            <person name="Yamamoto K."/>
            <person name="Antonio B.A."/>
            <person name="Baba T."/>
            <person name="Sakata K."/>
            <person name="Nagamura Y."/>
            <person name="Aoki H."/>
            <person name="Arikawa K."/>
            <person name="Arita K."/>
            <person name="Bito T."/>
            <person name="Chiden Y."/>
            <person name="Fujitsuka N."/>
            <person name="Fukunaka R."/>
            <person name="Hamada M."/>
            <person name="Harada C."/>
            <person name="Hayashi A."/>
            <person name="Hijishita S."/>
            <person name="Honda M."/>
            <person name="Hosokawa S."/>
            <person name="Ichikawa Y."/>
            <person name="Idonuma A."/>
            <person name="Iijima M."/>
            <person name="Ikeda M."/>
            <person name="Ikeno M."/>
            <person name="Ito K."/>
            <person name="Ito S."/>
            <person name="Ito T."/>
            <person name="Ito Y."/>
            <person name="Ito Y."/>
            <person name="Iwabuchi A."/>
            <person name="Kamiya K."/>
            <person name="Karasawa W."/>
            <person name="Kurita K."/>
            <person name="Katagiri S."/>
            <person name="Kikuta A."/>
            <person name="Kobayashi H."/>
            <person name="Kobayashi N."/>
            <person name="Machita K."/>
            <person name="Maehara T."/>
            <person name="Masukawa M."/>
            <person name="Mizubayashi T."/>
            <person name="Mukai Y."/>
            <person name="Nagasaki H."/>
            <person name="Nagata Y."/>
            <person name="Naito S."/>
            <person name="Nakashima M."/>
            <person name="Nakama Y."/>
            <person name="Nakamichi Y."/>
            <person name="Nakamura M."/>
            <person name="Meguro A."/>
            <person name="Negishi M."/>
            <person name="Ohta I."/>
            <person name="Ohta T."/>
            <person name="Okamoto M."/>
            <person name="Ono N."/>
            <person name="Saji S."/>
            <person name="Sakaguchi M."/>
            <person name="Sakai K."/>
            <person name="Shibata M."/>
            <person name="Shimokawa T."/>
            <person name="Song J."/>
            <person name="Takazaki Y."/>
            <person name="Terasawa K."/>
            <person name="Tsugane M."/>
            <person name="Tsuji K."/>
            <person name="Ueda S."/>
            <person name="Waki K."/>
            <person name="Yamagata H."/>
            <person name="Yamamoto M."/>
            <person name="Yamamoto S."/>
            <person name="Yamane H."/>
            <person name="Yoshiki S."/>
            <person name="Yoshihara R."/>
            <person name="Yukawa K."/>
            <person name="Zhong H."/>
            <person name="Yano M."/>
            <person name="Yuan Q."/>
            <person name="Ouyang S."/>
            <person name="Liu J."/>
            <person name="Jones K.M."/>
            <person name="Gansberger K."/>
            <person name="Moffat K."/>
            <person name="Hill J."/>
            <person name="Bera J."/>
            <person name="Fadrosh D."/>
            <person name="Jin S."/>
            <person name="Johri S."/>
            <person name="Kim M."/>
            <person name="Overton L."/>
            <person name="Reardon M."/>
            <person name="Tsitrin T."/>
            <person name="Vuong H."/>
            <person name="Weaver B."/>
            <person name="Ciecko A."/>
            <person name="Tallon L."/>
            <person name="Jackson J."/>
            <person name="Pai G."/>
            <person name="Aken S.V."/>
            <person name="Utterback T."/>
            <person name="Reidmuller S."/>
            <person name="Feldblyum T."/>
            <person name="Hsiao J."/>
            <person name="Zismann V."/>
            <person name="Iobst S."/>
            <person name="de Vazeille A.R."/>
            <person name="Buell C.R."/>
            <person name="Ying K."/>
            <person name="Li Y."/>
            <person name="Lu T."/>
            <person name="Huang Y."/>
            <person name="Zhao Q."/>
            <person name="Feng Q."/>
            <person name="Zhang L."/>
            <person name="Zhu J."/>
            <person name="Weng Q."/>
            <person name="Mu J."/>
            <person name="Lu Y."/>
            <person name="Fan D."/>
            <person name="Liu Y."/>
            <person name="Guan J."/>
            <person name="Zhang Y."/>
            <person name="Yu S."/>
            <person name="Liu X."/>
            <person name="Zhang Y."/>
            <person name="Hong G."/>
            <person name="Han B."/>
            <person name="Choisne N."/>
            <person name="Demange N."/>
            <person name="Orjeda G."/>
            <person name="Samain S."/>
            <person name="Cattolico L."/>
            <person name="Pelletier E."/>
            <person name="Couloux A."/>
            <person name="Segurens B."/>
            <person name="Wincker P."/>
            <person name="D'Hont A."/>
            <person name="Scarpelli C."/>
            <person name="Weissenbach J."/>
            <person name="Salanoubat M."/>
            <person name="Quetier F."/>
            <person name="Yu Y."/>
            <person name="Kim H.R."/>
            <person name="Rambo T."/>
            <person name="Currie J."/>
            <person name="Collura K."/>
            <person name="Luo M."/>
            <person name="Yang T."/>
            <person name="Ammiraju J.S.S."/>
            <person name="Engler F."/>
            <person name="Soderlund C."/>
            <person name="Wing R.A."/>
            <person name="Palmer L.E."/>
            <person name="de la Bastide M."/>
            <person name="Spiegel L."/>
            <person name="Nascimento L."/>
            <person name="Zutavern T."/>
            <person name="O'Shaughnessy A."/>
            <person name="Dike S."/>
            <person name="Dedhia N."/>
            <person name="Preston R."/>
            <person name="Balija V."/>
            <person name="McCombie W.R."/>
            <person name="Chow T."/>
            <person name="Chen H."/>
            <person name="Chung M."/>
            <person name="Chen C."/>
            <person name="Shaw J."/>
            <person name="Wu H."/>
            <person name="Hsiao K."/>
            <person name="Chao Y."/>
            <person name="Chu M."/>
            <person name="Cheng C."/>
            <person name="Hour A."/>
            <person name="Lee P."/>
            <person name="Lin S."/>
            <person name="Lin Y."/>
            <person name="Liou J."/>
            <person name="Liu S."/>
            <person name="Hsing Y."/>
            <person name="Raghuvanshi S."/>
            <person name="Mohanty A."/>
            <person name="Bharti A.K."/>
            <person name="Gaur A."/>
            <person name="Gupta V."/>
            <person name="Kumar D."/>
            <person name="Ravi V."/>
            <person name="Vij S."/>
            <person name="Kapur A."/>
            <person name="Khurana P."/>
            <person name="Khurana P."/>
            <person name="Khurana J.P."/>
            <person name="Tyagi A.K."/>
            <person name="Gaikwad K."/>
            <person name="Singh A."/>
            <person name="Dalal V."/>
            <person name="Srivastava S."/>
            <person name="Dixit A."/>
            <person name="Pal A.K."/>
            <person name="Ghazi I.A."/>
            <person name="Yadav M."/>
            <person name="Pandit A."/>
            <person name="Bhargava A."/>
            <person name="Sureshbabu K."/>
            <person name="Batra K."/>
            <person name="Sharma T.R."/>
            <person name="Mohapatra T."/>
            <person name="Singh N.K."/>
            <person name="Messing J."/>
            <person name="Nelson A.B."/>
            <person name="Fuks G."/>
            <person name="Kavchok S."/>
            <person name="Keizer G."/>
            <person name="Linton E."/>
            <person name="Llaca V."/>
            <person name="Song R."/>
            <person name="Tanyolac B."/>
            <person name="Young S."/>
            <person name="Ho-Il K."/>
            <person name="Hahn J.H."/>
            <person name="Sangsakoo G."/>
            <person name="Vanavichit A."/>
            <person name="de Mattos Luiz.A.T."/>
            <person name="Zimmer P.D."/>
            <person name="Malone G."/>
            <person name="Dellagostin O."/>
            <person name="de Oliveira A.C."/>
            <person name="Bevan M."/>
            <person name="Bancroft I."/>
            <person name="Minx P."/>
            <person name="Cordum H."/>
            <person name="Wilson R."/>
            <person name="Cheng Z."/>
            <person name="Jin W."/>
            <person name="Jiang J."/>
            <person name="Leong S.A."/>
            <person name="Iwama H."/>
            <person name="Gojobori T."/>
            <person name="Itoh T."/>
            <person name="Niimura Y."/>
            <person name="Fujii Y."/>
            <person name="Habara T."/>
            <person name="Sakai H."/>
            <person name="Sato Y."/>
            <person name="Wilson G."/>
            <person name="Kumar K."/>
            <person name="McCouch S."/>
            <person name="Juretic N."/>
            <person name="Hoen D."/>
            <person name="Wright S."/>
            <person name="Bruskiewich R."/>
            <person name="Bureau T."/>
            <person name="Miyao A."/>
            <person name="Hirochika H."/>
            <person name="Nishikawa T."/>
            <person name="Kadowaki K."/>
            <person name="Sugiura M."/>
            <person name="Burr B."/>
            <person name="Sasaki T."/>
        </authorList>
    </citation>
    <scope>NUCLEOTIDE SEQUENCE [LARGE SCALE GENOMIC DNA]</scope>
    <source>
        <strain evidence="2">cv. Nipponbare</strain>
    </source>
</reference>
<sequence>MSIFSPYTLCTGSGLSAHRAGPARPCRASPACWWGGPGTARRSGCAGTGPTQGGPCRAWAGPKRRAVGRAFGPRALWPTILRSEGPPSTVEEYLILRLDLNDLPKHALEKLHEVTAAVPAGGIERLRHGHDRSVRELHLQQPAHFLAQRRLADAAEPHDGEHLDMLLPDELLLDQQLDQGVRLALDADELVAVMAGVAVDAVPGVALADGEGAYLGGEAAALAVGLEAVLQPAAHAVARAAPDAEPIEADAVLGVVGELAHLLHPLPDEVVHGGAVVGLRLHPEERVHGGQLVPQLRDLAADAAELPVLLTQQLPNRAHKYSWP</sequence>
<dbReference type="AlphaFoldDB" id="Q7G1P8"/>
<evidence type="ECO:0000313" key="2">
    <source>
        <dbReference type="Proteomes" id="UP000000763"/>
    </source>
</evidence>
<accession>Q7G1P8</accession>
<evidence type="ECO:0000313" key="1">
    <source>
        <dbReference type="EMBL" id="AAL86475.1"/>
    </source>
</evidence>